<dbReference type="GO" id="GO:0032506">
    <property type="term" value="P:cytokinetic process"/>
    <property type="evidence" value="ECO:0007669"/>
    <property type="project" value="TreeGrafter"/>
</dbReference>
<dbReference type="SUPFAM" id="SSF110997">
    <property type="entry name" value="Sporulation related repeat"/>
    <property type="match status" value="1"/>
</dbReference>
<keyword evidence="4" id="KW-1185">Reference proteome</keyword>
<dbReference type="InterPro" id="IPR007730">
    <property type="entry name" value="SPOR-like_dom"/>
</dbReference>
<evidence type="ECO:0000313" key="3">
    <source>
        <dbReference type="EMBL" id="TYO95686.1"/>
    </source>
</evidence>
<dbReference type="Gene3D" id="3.30.70.1070">
    <property type="entry name" value="Sporulation related repeat"/>
    <property type="match status" value="1"/>
</dbReference>
<dbReference type="EMBL" id="VNIB01000018">
    <property type="protein sequence ID" value="TYO95686.1"/>
    <property type="molecule type" value="Genomic_DNA"/>
</dbReference>
<organism evidence="3 4">
    <name type="scientific">Geothermobacter ehrlichii</name>
    <dbReference type="NCBI Taxonomy" id="213224"/>
    <lineage>
        <taxon>Bacteria</taxon>
        <taxon>Pseudomonadati</taxon>
        <taxon>Thermodesulfobacteriota</taxon>
        <taxon>Desulfuromonadia</taxon>
        <taxon>Desulfuromonadales</taxon>
        <taxon>Geothermobacteraceae</taxon>
        <taxon>Geothermobacter</taxon>
    </lineage>
</organism>
<dbReference type="PANTHER" id="PTHR38687">
    <property type="entry name" value="CELL DIVISION PROTEIN DEDD-RELATED"/>
    <property type="match status" value="1"/>
</dbReference>
<evidence type="ECO:0000256" key="1">
    <source>
        <dbReference type="SAM" id="MobiDB-lite"/>
    </source>
</evidence>
<dbReference type="PANTHER" id="PTHR38687:SF1">
    <property type="entry name" value="CELL DIVISION PROTEIN DEDD"/>
    <property type="match status" value="1"/>
</dbReference>
<name>A0A5D3WH51_9BACT</name>
<dbReference type="Proteomes" id="UP000324159">
    <property type="component" value="Unassembled WGS sequence"/>
</dbReference>
<dbReference type="GO" id="GO:0042834">
    <property type="term" value="F:peptidoglycan binding"/>
    <property type="evidence" value="ECO:0007669"/>
    <property type="project" value="InterPro"/>
</dbReference>
<feature type="compositionally biased region" description="Low complexity" evidence="1">
    <location>
        <begin position="56"/>
        <end position="65"/>
    </location>
</feature>
<dbReference type="InterPro" id="IPR036680">
    <property type="entry name" value="SPOR-like_sf"/>
</dbReference>
<feature type="region of interest" description="Disordered" evidence="1">
    <location>
        <begin position="43"/>
        <end position="163"/>
    </location>
</feature>
<dbReference type="RefSeq" id="WP_148897070.1">
    <property type="nucleotide sequence ID" value="NZ_VNIB01000018.1"/>
</dbReference>
<dbReference type="InterPro" id="IPR052521">
    <property type="entry name" value="Cell_div_SPOR-domain"/>
</dbReference>
<evidence type="ECO:0000313" key="4">
    <source>
        <dbReference type="Proteomes" id="UP000324159"/>
    </source>
</evidence>
<dbReference type="PROSITE" id="PS51724">
    <property type="entry name" value="SPOR"/>
    <property type="match status" value="1"/>
</dbReference>
<comment type="caution">
    <text evidence="3">The sequence shown here is derived from an EMBL/GenBank/DDBJ whole genome shotgun (WGS) entry which is preliminary data.</text>
</comment>
<feature type="compositionally biased region" description="Low complexity" evidence="1">
    <location>
        <begin position="135"/>
        <end position="155"/>
    </location>
</feature>
<dbReference type="Pfam" id="PF05036">
    <property type="entry name" value="SPOR"/>
    <property type="match status" value="1"/>
</dbReference>
<proteinExistence type="predicted"/>
<reference evidence="3 4" key="1">
    <citation type="submission" date="2019-07" db="EMBL/GenBank/DDBJ databases">
        <title>Genomic Encyclopedia of Type Strains, Phase IV (KMG-IV): sequencing the most valuable type-strain genomes for metagenomic binning, comparative biology and taxonomic classification.</title>
        <authorList>
            <person name="Goeker M."/>
        </authorList>
    </citation>
    <scope>NUCLEOTIDE SEQUENCE [LARGE SCALE GENOMIC DNA]</scope>
    <source>
        <strain evidence="3 4">SS015</strain>
    </source>
</reference>
<evidence type="ECO:0000259" key="2">
    <source>
        <dbReference type="PROSITE" id="PS51724"/>
    </source>
</evidence>
<dbReference type="GO" id="GO:0030428">
    <property type="term" value="C:cell septum"/>
    <property type="evidence" value="ECO:0007669"/>
    <property type="project" value="TreeGrafter"/>
</dbReference>
<dbReference type="GO" id="GO:0032153">
    <property type="term" value="C:cell division site"/>
    <property type="evidence" value="ECO:0007669"/>
    <property type="project" value="TreeGrafter"/>
</dbReference>
<feature type="domain" description="SPOR" evidence="2">
    <location>
        <begin position="158"/>
        <end position="238"/>
    </location>
</feature>
<sequence>MTAKAGTRTQRRMARRQAMLLFVAVLVVALVSFSLGVMVGRSGHRPAPRSAAAGKPLILPEAKPAPLEPPAVEHDEEKSAAAPVEEKLTFYDTLPRGEQPLGSGINLPKPSAKQPQPEQAATIAPSPQPAPAGKPEPVVQPARPAAPERQAEPAATSSTNESGYVLQVASFRDVKQAEALSRRLAGKGYDAFVRRVDLGGKGIWQRVYVGPYSDRPTAEKAAKKLKLKEKFSPLVRRQ</sequence>
<feature type="compositionally biased region" description="Basic and acidic residues" evidence="1">
    <location>
        <begin position="71"/>
        <end position="89"/>
    </location>
</feature>
<gene>
    <name evidence="3" type="ORF">EDC39_11826</name>
</gene>
<accession>A0A5D3WH51</accession>
<dbReference type="AlphaFoldDB" id="A0A5D3WH51"/>
<dbReference type="OrthoDB" id="7063246at2"/>
<protein>
    <submittedName>
        <fullName evidence="3">Sporulation related protein</fullName>
    </submittedName>
</protein>